<dbReference type="Pfam" id="PF12831">
    <property type="entry name" value="FAD_oxidored"/>
    <property type="match status" value="1"/>
</dbReference>
<organism evidence="6 7">
    <name type="scientific">Compostibacter hankyongensis</name>
    <dbReference type="NCBI Taxonomy" id="1007089"/>
    <lineage>
        <taxon>Bacteria</taxon>
        <taxon>Pseudomonadati</taxon>
        <taxon>Bacteroidota</taxon>
        <taxon>Chitinophagia</taxon>
        <taxon>Chitinophagales</taxon>
        <taxon>Chitinophagaceae</taxon>
        <taxon>Compostibacter</taxon>
    </lineage>
</organism>
<protein>
    <recommendedName>
        <fullName evidence="8">FAD-dependent oxidoreductase</fullName>
    </recommendedName>
</protein>
<dbReference type="RefSeq" id="WP_344975457.1">
    <property type="nucleotide sequence ID" value="NZ_BAABFN010000001.1"/>
</dbReference>
<evidence type="ECO:0000256" key="1">
    <source>
        <dbReference type="ARBA" id="ARBA00022485"/>
    </source>
</evidence>
<proteinExistence type="predicted"/>
<evidence type="ECO:0008006" key="8">
    <source>
        <dbReference type="Google" id="ProtNLM"/>
    </source>
</evidence>
<dbReference type="SUPFAM" id="SSF51905">
    <property type="entry name" value="FAD/NAD(P)-binding domain"/>
    <property type="match status" value="1"/>
</dbReference>
<evidence type="ECO:0000256" key="4">
    <source>
        <dbReference type="ARBA" id="ARBA00023004"/>
    </source>
</evidence>
<dbReference type="Gene3D" id="3.50.50.60">
    <property type="entry name" value="FAD/NAD(P)-binding domain"/>
    <property type="match status" value="1"/>
</dbReference>
<comment type="caution">
    <text evidence="6">The sequence shown here is derived from an EMBL/GenBank/DDBJ whole genome shotgun (WGS) entry which is preliminary data.</text>
</comment>
<keyword evidence="5" id="KW-0411">Iron-sulfur</keyword>
<reference evidence="7" key="1">
    <citation type="journal article" date="2019" name="Int. J. Syst. Evol. Microbiol.">
        <title>The Global Catalogue of Microorganisms (GCM) 10K type strain sequencing project: providing services to taxonomists for standard genome sequencing and annotation.</title>
        <authorList>
            <consortium name="The Broad Institute Genomics Platform"/>
            <consortium name="The Broad Institute Genome Sequencing Center for Infectious Disease"/>
            <person name="Wu L."/>
            <person name="Ma J."/>
        </authorList>
    </citation>
    <scope>NUCLEOTIDE SEQUENCE [LARGE SCALE GENOMIC DNA]</scope>
    <source>
        <strain evidence="7">JCM 17664</strain>
    </source>
</reference>
<evidence type="ECO:0000256" key="2">
    <source>
        <dbReference type="ARBA" id="ARBA00022723"/>
    </source>
</evidence>
<keyword evidence="2" id="KW-0479">Metal-binding</keyword>
<keyword evidence="7" id="KW-1185">Reference proteome</keyword>
<name>A0ABP8FH35_9BACT</name>
<dbReference type="InterPro" id="IPR039650">
    <property type="entry name" value="HdrA-like"/>
</dbReference>
<dbReference type="PROSITE" id="PS51257">
    <property type="entry name" value="PROKAR_LIPOPROTEIN"/>
    <property type="match status" value="1"/>
</dbReference>
<keyword evidence="4" id="KW-0408">Iron</keyword>
<evidence type="ECO:0000256" key="5">
    <source>
        <dbReference type="ARBA" id="ARBA00023014"/>
    </source>
</evidence>
<dbReference type="Proteomes" id="UP001501207">
    <property type="component" value="Unassembled WGS sequence"/>
</dbReference>
<keyword evidence="1" id="KW-0004">4Fe-4S</keyword>
<evidence type="ECO:0000313" key="7">
    <source>
        <dbReference type="Proteomes" id="UP001501207"/>
    </source>
</evidence>
<sequence>MLNRAESETIRENKLIRLDADLVIAGGGMSGCCAAITAARAGIKVVLVQDRPVLGGNASSEVRLWVLGATSHMGNNNRWAREGGVIDEILIENLYRNKEGNPLILDTVLLEKVTAEKNITLLLNTMIYEIEKTSAKKISSVKAFCSQNSTAYQLTAPLFCDASGDGIVSFLAGAAFRMGAEDRAEFGERLAPDSGYGELLGHSIYFYSKRADRPVKFVPPAYALQDIRKIPRYKTLNPQDDGCRLWWIEYGGRNDTVYDTELIKWELWKVVYGVWHYIKNSGTFEDVDNLTLEWVGTIPGKRESRRFEGEYMLTQQDVIGQTRFDDAVAFGGWALDLHPADGVYSPLPSCNQWHSKGVYQIPYRCYISRDIDNLFFAGRIASISHVAFGSSRVMATCAHGAQAVGMAAALCRQENLLPHDICAAPQMEKLQNALNRIGQNIPGLPIRYREGDLMREVSLTASSVCKLDRIPFDGPWLKLEVGTGQMLPMKRGEQYRFRIKVRAEQKTTLHADLRISSKSFNYTPDVTLETLELPVEKGEQYLDLIFSQPIPEDQYGFLLFRRNDDLSVQGSHSRYTGILSVFNGVNKAVSNNGYQNAPEDSGVEAFEFWCPRRRPGGHNIAMEISPSPEPYAAAHLRNGFTRPYLGTNAWTADPQDPHPAVTLAWDSPRRITSVTLHFDTDFDHPLESALMGHPEDVIPFCVRAYRLYDAAGTLLYEQRENHQALNRIVFPYPVETPSLRLELEHPFQHIPASLFEIRCE</sequence>
<gene>
    <name evidence="6" type="ORF">GCM10023143_07140</name>
</gene>
<dbReference type="PANTHER" id="PTHR43498">
    <property type="entry name" value="FERREDOXIN:COB-COM HETERODISULFIDE REDUCTASE SUBUNIT A"/>
    <property type="match status" value="1"/>
</dbReference>
<evidence type="ECO:0000256" key="3">
    <source>
        <dbReference type="ARBA" id="ARBA00023002"/>
    </source>
</evidence>
<accession>A0ABP8FH35</accession>
<keyword evidence="3" id="KW-0560">Oxidoreductase</keyword>
<dbReference type="InterPro" id="IPR036188">
    <property type="entry name" value="FAD/NAD-bd_sf"/>
</dbReference>
<dbReference type="PANTHER" id="PTHR43498:SF1">
    <property type="entry name" value="COB--COM HETERODISULFIDE REDUCTASE IRON-SULFUR SUBUNIT A"/>
    <property type="match status" value="1"/>
</dbReference>
<dbReference type="EMBL" id="BAABFN010000001">
    <property type="protein sequence ID" value="GAA4303558.1"/>
    <property type="molecule type" value="Genomic_DNA"/>
</dbReference>
<evidence type="ECO:0000313" key="6">
    <source>
        <dbReference type="EMBL" id="GAA4303558.1"/>
    </source>
</evidence>